<evidence type="ECO:0000313" key="7">
    <source>
        <dbReference type="Proteomes" id="UP001153737"/>
    </source>
</evidence>
<feature type="domain" description="CUB" evidence="5">
    <location>
        <begin position="212"/>
        <end position="349"/>
    </location>
</feature>
<dbReference type="CDD" id="cd00112">
    <property type="entry name" value="LDLa"/>
    <property type="match status" value="1"/>
</dbReference>
<gene>
    <name evidence="6" type="ORF">PHAECO_LOCUS1281</name>
</gene>
<dbReference type="InterPro" id="IPR002172">
    <property type="entry name" value="LDrepeatLR_classA_rpt"/>
</dbReference>
<dbReference type="OrthoDB" id="10037824at2759"/>
<dbReference type="SMART" id="SM00192">
    <property type="entry name" value="LDLa"/>
    <property type="match status" value="2"/>
</dbReference>
<keyword evidence="1 2" id="KW-1015">Disulfide bond</keyword>
<comment type="caution">
    <text evidence="2">Lacks conserved residue(s) required for the propagation of feature annotation.</text>
</comment>
<dbReference type="PROSITE" id="PS50068">
    <property type="entry name" value="LDLRA_2"/>
    <property type="match status" value="2"/>
</dbReference>
<dbReference type="EMBL" id="OU896707">
    <property type="protein sequence ID" value="CAH1116188.1"/>
    <property type="molecule type" value="Genomic_DNA"/>
</dbReference>
<dbReference type="InterPro" id="IPR000859">
    <property type="entry name" value="CUB_dom"/>
</dbReference>
<reference evidence="6" key="2">
    <citation type="submission" date="2022-10" db="EMBL/GenBank/DDBJ databases">
        <authorList>
            <consortium name="ENA_rothamsted_submissions"/>
            <consortium name="culmorum"/>
            <person name="King R."/>
        </authorList>
    </citation>
    <scope>NUCLEOTIDE SEQUENCE</scope>
</reference>
<name>A0A9P0DG18_PHACE</name>
<feature type="disulfide bond" evidence="2">
    <location>
        <begin position="22"/>
        <end position="34"/>
    </location>
</feature>
<dbReference type="SMART" id="SM00042">
    <property type="entry name" value="CUB"/>
    <property type="match status" value="1"/>
</dbReference>
<reference evidence="6" key="1">
    <citation type="submission" date="2022-01" db="EMBL/GenBank/DDBJ databases">
        <authorList>
            <person name="King R."/>
        </authorList>
    </citation>
    <scope>NUCLEOTIDE SEQUENCE</scope>
</reference>
<dbReference type="InterPro" id="IPR023415">
    <property type="entry name" value="LDLR_class-A_CS"/>
</dbReference>
<evidence type="ECO:0000256" key="1">
    <source>
        <dbReference type="ARBA" id="ARBA00023157"/>
    </source>
</evidence>
<evidence type="ECO:0000259" key="5">
    <source>
        <dbReference type="PROSITE" id="PS01180"/>
    </source>
</evidence>
<keyword evidence="3" id="KW-1133">Transmembrane helix</keyword>
<dbReference type="PANTHER" id="PTHR47537:SF3">
    <property type="entry name" value="CUB DOMAIN-CONTAINING PROTEIN"/>
    <property type="match status" value="1"/>
</dbReference>
<keyword evidence="7" id="KW-1185">Reference proteome</keyword>
<dbReference type="PROSITE" id="PS01180">
    <property type="entry name" value="CUB"/>
    <property type="match status" value="2"/>
</dbReference>
<keyword evidence="3" id="KW-0812">Transmembrane</keyword>
<evidence type="ECO:0000313" key="6">
    <source>
        <dbReference type="EMBL" id="CAH1116188.1"/>
    </source>
</evidence>
<feature type="transmembrane region" description="Helical" evidence="3">
    <location>
        <begin position="889"/>
        <end position="915"/>
    </location>
</feature>
<dbReference type="Proteomes" id="UP001153737">
    <property type="component" value="Chromosome 1"/>
</dbReference>
<dbReference type="GO" id="GO:0005886">
    <property type="term" value="C:plasma membrane"/>
    <property type="evidence" value="ECO:0007669"/>
    <property type="project" value="TreeGrafter"/>
</dbReference>
<dbReference type="Pfam" id="PF25090">
    <property type="entry name" value="DUF7805"/>
    <property type="match status" value="1"/>
</dbReference>
<keyword evidence="3" id="KW-0472">Membrane</keyword>
<evidence type="ECO:0000256" key="4">
    <source>
        <dbReference type="SAM" id="SignalP"/>
    </source>
</evidence>
<dbReference type="InterPro" id="IPR036055">
    <property type="entry name" value="LDL_receptor-like_sf"/>
</dbReference>
<protein>
    <recommendedName>
        <fullName evidence="5">CUB domain-containing protein</fullName>
    </recommendedName>
</protein>
<dbReference type="Gene3D" id="4.10.400.10">
    <property type="entry name" value="Low-density Lipoprotein Receptor"/>
    <property type="match status" value="1"/>
</dbReference>
<feature type="chain" id="PRO_5040316593" description="CUB domain-containing protein" evidence="4">
    <location>
        <begin position="18"/>
        <end position="942"/>
    </location>
</feature>
<dbReference type="PANTHER" id="PTHR47537">
    <property type="entry name" value="CUBILIN"/>
    <property type="match status" value="1"/>
</dbReference>
<dbReference type="InterPro" id="IPR056707">
    <property type="entry name" value="DUF7805"/>
</dbReference>
<accession>A0A9P0DG18</accession>
<organism evidence="6 7">
    <name type="scientific">Phaedon cochleariae</name>
    <name type="common">Mustard beetle</name>
    <dbReference type="NCBI Taxonomy" id="80249"/>
    <lineage>
        <taxon>Eukaryota</taxon>
        <taxon>Metazoa</taxon>
        <taxon>Ecdysozoa</taxon>
        <taxon>Arthropoda</taxon>
        <taxon>Hexapoda</taxon>
        <taxon>Insecta</taxon>
        <taxon>Pterygota</taxon>
        <taxon>Neoptera</taxon>
        <taxon>Endopterygota</taxon>
        <taxon>Coleoptera</taxon>
        <taxon>Polyphaga</taxon>
        <taxon>Cucujiformia</taxon>
        <taxon>Chrysomeloidea</taxon>
        <taxon>Chrysomelidae</taxon>
        <taxon>Chrysomelinae</taxon>
        <taxon>Chrysomelini</taxon>
        <taxon>Phaedon</taxon>
    </lineage>
</organism>
<feature type="signal peptide" evidence="4">
    <location>
        <begin position="1"/>
        <end position="17"/>
    </location>
</feature>
<dbReference type="Gene3D" id="2.60.120.290">
    <property type="entry name" value="Spermadhesin, CUB domain"/>
    <property type="match status" value="2"/>
</dbReference>
<evidence type="ECO:0000256" key="2">
    <source>
        <dbReference type="PROSITE-ProRule" id="PRU00124"/>
    </source>
</evidence>
<dbReference type="CDD" id="cd00041">
    <property type="entry name" value="CUB"/>
    <property type="match status" value="1"/>
</dbReference>
<dbReference type="SUPFAM" id="SSF57424">
    <property type="entry name" value="LDL receptor-like module"/>
    <property type="match status" value="1"/>
</dbReference>
<evidence type="ECO:0000256" key="3">
    <source>
        <dbReference type="SAM" id="Phobius"/>
    </source>
</evidence>
<sequence length="942" mass="106920">MLLEIFTIITVLSTSWSIFPTCRKTQFQCANKDCIDVGKYCNGIKDCRDGSDENLDCSPCNMTYMGSVGVTYELEVKRPAHVPFVCFLNFTAGGGTLGELIQLSFESFSVGTFESFTAAGCPDGHVSIREANRPAAGGQWCGGAWGYTAYYSETASVNLTIALDRIRQQQGSVNNFEFKLSYKFLKVSDARIRYGNATQRSYRGKLASGSQCDRLLEGCSRRACRIQSPNYPGIYPRNVSCHYRVRERSVPQGKHALIAVRQANFHYKEHASKFDNSDRVLRIWDQCNMMQDYIEILDGWGSSATTLAHLCSGETIPEIISSGPELLVKFHTSPYGNPFHPLPISYLPGLELEVEVFYVNKESPTYIEHGKKCEFLVTTFDNTSGLLKSPLHSLPPNTTCHYHFRGHPTEIIWISFIKYHVTSERLTDFNAEDCDVQLQIWDGDIKSEATVPLIGQFCKDDTPKLCDHTLLKNSSRLTRPCGLSESYVSTNSDLTISHSIKYGSVLYPVNFILRYEFVDLSQEGLQASRNPCDRLFRTANGRFYSPKISFLFGRGGQEDLTCTYQFESNEYQRLRITFNKAQFGSKECVSVFDREVNRWECKAQQNDQGVGFLQVSEYPWKDVEIVRDCICHNITEPFTITTKSSKKVVVKFRVSKMKINEDYNNYFFDAYFEFVPNESNCLNPWKNRRLRGSSGEISIRNQEYTLRKNDDTDHHNQSIRYCLDQPWLIEPEEGGNFIYLKIRGTQKRDLRLCKSRNRILVYPAGETEVVHIICPHFDSMDDVVEMFSDGWSLYSYKKIRNRNSRSFIIEFLRTETGNFAVTWMDVSKNPALTLSSSSPMITPPECLHSCPELGACISADLWCDGLRHCPSGNDEQEANCSVQGGFPTAYLNSFALSALGTVVLTAVVALSVYVVRQWRSDKANVMVSVTEHTFLEFKSGLC</sequence>
<feature type="disulfide bond" evidence="2">
    <location>
        <begin position="29"/>
        <end position="47"/>
    </location>
</feature>
<dbReference type="Pfam" id="PF00431">
    <property type="entry name" value="CUB"/>
    <property type="match status" value="1"/>
</dbReference>
<dbReference type="InterPro" id="IPR035914">
    <property type="entry name" value="Sperma_CUB_dom_sf"/>
</dbReference>
<dbReference type="PROSITE" id="PS01209">
    <property type="entry name" value="LDLRA_1"/>
    <property type="match status" value="1"/>
</dbReference>
<dbReference type="Pfam" id="PF00057">
    <property type="entry name" value="Ldl_recept_a"/>
    <property type="match status" value="1"/>
</dbReference>
<dbReference type="SUPFAM" id="SSF49854">
    <property type="entry name" value="Spermadhesin, CUB domain"/>
    <property type="match status" value="3"/>
</dbReference>
<dbReference type="InterPro" id="IPR053207">
    <property type="entry name" value="Non-NMDA_GluR_Accessory"/>
</dbReference>
<feature type="domain" description="CUB" evidence="5">
    <location>
        <begin position="60"/>
        <end position="185"/>
    </location>
</feature>
<keyword evidence="4" id="KW-0732">Signal</keyword>
<dbReference type="PRINTS" id="PR00261">
    <property type="entry name" value="LDLRECEPTOR"/>
</dbReference>
<proteinExistence type="predicted"/>
<dbReference type="AlphaFoldDB" id="A0A9P0DG18"/>